<sequence>MARYRKRYPKADEFIAELHPNGLRAPTLNLHGAVYSEVCGGTLVVHFAADFDREYERVEEEAKRRGAFCGWCSLYVDPNGVDTHRYLRTFFHHHCWPEFEARERENFTKKPSPPTLADLTPGDVFRWAEEDLFGPKQYLGGGHCYSSYTGRVSGCEGVPKVLVLRHHPLTPKQLLWVNATPEERKALEESIGDKGLPILRGEKRGNGHDDCPLCKMFHLDLVQGSSATLCSGKGLVCLLWRGEQGGCTGMGYGHGLETPQGPDSYRRARAFWVNIAKWLPNIHPLRLEVEATPVEWGGKK</sequence>
<dbReference type="EMBL" id="BARS01003357">
    <property type="protein sequence ID" value="GAF81642.1"/>
    <property type="molecule type" value="Genomic_DNA"/>
</dbReference>
<evidence type="ECO:0000313" key="1">
    <source>
        <dbReference type="EMBL" id="GAF81642.1"/>
    </source>
</evidence>
<proteinExistence type="predicted"/>
<reference evidence="1" key="1">
    <citation type="journal article" date="2014" name="Front. Microbiol.">
        <title>High frequency of phylogenetically diverse reductive dehalogenase-homologous genes in deep subseafloor sedimentary metagenomes.</title>
        <authorList>
            <person name="Kawai M."/>
            <person name="Futagami T."/>
            <person name="Toyoda A."/>
            <person name="Takaki Y."/>
            <person name="Nishi S."/>
            <person name="Hori S."/>
            <person name="Arai W."/>
            <person name="Tsubouchi T."/>
            <person name="Morono Y."/>
            <person name="Uchiyama I."/>
            <person name="Ito T."/>
            <person name="Fujiyama A."/>
            <person name="Inagaki F."/>
            <person name="Takami H."/>
        </authorList>
    </citation>
    <scope>NUCLEOTIDE SEQUENCE</scope>
    <source>
        <strain evidence="1">Expedition CK06-06</strain>
    </source>
</reference>
<protein>
    <submittedName>
        <fullName evidence="1">Uncharacterized protein</fullName>
    </submittedName>
</protein>
<accession>X0T0E2</accession>
<comment type="caution">
    <text evidence="1">The sequence shown here is derived from an EMBL/GenBank/DDBJ whole genome shotgun (WGS) entry which is preliminary data.</text>
</comment>
<gene>
    <name evidence="1" type="ORF">S01H1_06511</name>
</gene>
<name>X0T0E2_9ZZZZ</name>
<organism evidence="1">
    <name type="scientific">marine sediment metagenome</name>
    <dbReference type="NCBI Taxonomy" id="412755"/>
    <lineage>
        <taxon>unclassified sequences</taxon>
        <taxon>metagenomes</taxon>
        <taxon>ecological metagenomes</taxon>
    </lineage>
</organism>
<dbReference type="AlphaFoldDB" id="X0T0E2"/>